<keyword evidence="5 8" id="KW-0472">Membrane</keyword>
<evidence type="ECO:0000256" key="1">
    <source>
        <dbReference type="ARBA" id="ARBA00004651"/>
    </source>
</evidence>
<keyword evidence="2" id="KW-1003">Cell membrane</keyword>
<evidence type="ECO:0000256" key="4">
    <source>
        <dbReference type="ARBA" id="ARBA00022989"/>
    </source>
</evidence>
<dbReference type="AlphaFoldDB" id="A0AAW1UN02"/>
<feature type="transmembrane region" description="Helical" evidence="8">
    <location>
        <begin position="527"/>
        <end position="547"/>
    </location>
</feature>
<evidence type="ECO:0000256" key="8">
    <source>
        <dbReference type="SAM" id="Phobius"/>
    </source>
</evidence>
<dbReference type="InterPro" id="IPR052192">
    <property type="entry name" value="Insect_Ionotropic_Sensory_Rcpt"/>
</dbReference>
<reference evidence="9 10" key="1">
    <citation type="submission" date="2023-03" db="EMBL/GenBank/DDBJ databases">
        <title>Genome insight into feeding habits of ladybird beetles.</title>
        <authorList>
            <person name="Li H.-S."/>
            <person name="Huang Y.-H."/>
            <person name="Pang H."/>
        </authorList>
    </citation>
    <scope>NUCLEOTIDE SEQUENCE [LARGE SCALE GENOMIC DNA]</scope>
    <source>
        <strain evidence="9">SYSU_2023b</strain>
        <tissue evidence="9">Whole body</tissue>
    </source>
</reference>
<keyword evidence="4 8" id="KW-1133">Transmembrane helix</keyword>
<keyword evidence="3 8" id="KW-0812">Transmembrane</keyword>
<evidence type="ECO:0000256" key="6">
    <source>
        <dbReference type="ARBA" id="ARBA00023170"/>
    </source>
</evidence>
<protein>
    <recommendedName>
        <fullName evidence="11">Ionotropic receptor</fullName>
    </recommendedName>
</protein>
<evidence type="ECO:0000256" key="2">
    <source>
        <dbReference type="ARBA" id="ARBA00022475"/>
    </source>
</evidence>
<accession>A0AAW1UN02</accession>
<evidence type="ECO:0000313" key="9">
    <source>
        <dbReference type="EMBL" id="KAK9884907.1"/>
    </source>
</evidence>
<keyword evidence="6" id="KW-0675">Receptor</keyword>
<keyword evidence="7" id="KW-0325">Glycoprotein</keyword>
<dbReference type="PANTHER" id="PTHR42643:SF24">
    <property type="entry name" value="IONOTROPIC RECEPTOR 60A"/>
    <property type="match status" value="1"/>
</dbReference>
<dbReference type="SUPFAM" id="SSF53850">
    <property type="entry name" value="Periplasmic binding protein-like II"/>
    <property type="match status" value="1"/>
</dbReference>
<dbReference type="EMBL" id="JARQZJ010000094">
    <property type="protein sequence ID" value="KAK9884907.1"/>
    <property type="molecule type" value="Genomic_DNA"/>
</dbReference>
<keyword evidence="10" id="KW-1185">Reference proteome</keyword>
<sequence length="552" mass="64432">MKLKISRIDNVIAFSRCINLIVQYHTAPGDFVSVSSDKDGFDFPLERMDYSRRIYIKSSYFYLPFPRFYVIGHQTDKEMIFLLHNLTRVYPMMFNPWAKFLFVAPNFSPTFAKELFLNNIFNVALLNSRTGDIFSIFPFKEGIYHKPNLTIGKIGNCVESVEFSFHLFQQQLPTIWNTSVSSAMFRNSYLYASQSAEREYSGIEVAILKTFCDHSNFTIAMTMINSNTLQYFGNGHEYDILVGAYAAYNTYYSEITTSYLNFELKWFVPYPEKMPRWSYTFTVFRLEVWIGVIVGVLTLIFAFTMSKMNCENIFTQKFHRAVGIVCNVLFQGRTYKFRSYKYSKEILLFCTIFLSFMLNNLFLSRTTYLLNGINYKKGIESTEDIVANRLYIGVPSNGVKNVLKYIEGLEQYPKSLYLGCYSLEICEKLIMKYRKLALFYPVKEFRYLKRRSNFTKFRMFKELPHTYFSAHGVAYFKRGCALFPLFNKYVGYMIASGIVDSILKVYILSLEAEPELEDIEALTMEHMIAPLSLLGIGIFIGMIVFIWEKERG</sequence>
<evidence type="ECO:0000256" key="5">
    <source>
        <dbReference type="ARBA" id="ARBA00023136"/>
    </source>
</evidence>
<evidence type="ECO:0000256" key="7">
    <source>
        <dbReference type="ARBA" id="ARBA00023180"/>
    </source>
</evidence>
<dbReference type="GO" id="GO:0005886">
    <property type="term" value="C:plasma membrane"/>
    <property type="evidence" value="ECO:0007669"/>
    <property type="project" value="UniProtKB-SubCell"/>
</dbReference>
<gene>
    <name evidence="9" type="ORF">WA026_009145</name>
</gene>
<evidence type="ECO:0008006" key="11">
    <source>
        <dbReference type="Google" id="ProtNLM"/>
    </source>
</evidence>
<feature type="transmembrane region" description="Helical" evidence="8">
    <location>
        <begin position="489"/>
        <end position="507"/>
    </location>
</feature>
<comment type="caution">
    <text evidence="9">The sequence shown here is derived from an EMBL/GenBank/DDBJ whole genome shotgun (WGS) entry which is preliminary data.</text>
</comment>
<name>A0AAW1UN02_9CUCU</name>
<proteinExistence type="predicted"/>
<organism evidence="9 10">
    <name type="scientific">Henosepilachna vigintioctopunctata</name>
    <dbReference type="NCBI Taxonomy" id="420089"/>
    <lineage>
        <taxon>Eukaryota</taxon>
        <taxon>Metazoa</taxon>
        <taxon>Ecdysozoa</taxon>
        <taxon>Arthropoda</taxon>
        <taxon>Hexapoda</taxon>
        <taxon>Insecta</taxon>
        <taxon>Pterygota</taxon>
        <taxon>Neoptera</taxon>
        <taxon>Endopterygota</taxon>
        <taxon>Coleoptera</taxon>
        <taxon>Polyphaga</taxon>
        <taxon>Cucujiformia</taxon>
        <taxon>Coccinelloidea</taxon>
        <taxon>Coccinellidae</taxon>
        <taxon>Epilachninae</taxon>
        <taxon>Epilachnini</taxon>
        <taxon>Henosepilachna</taxon>
    </lineage>
</organism>
<feature type="transmembrane region" description="Helical" evidence="8">
    <location>
        <begin position="283"/>
        <end position="303"/>
    </location>
</feature>
<dbReference type="PANTHER" id="PTHR42643">
    <property type="entry name" value="IONOTROPIC RECEPTOR 20A-RELATED"/>
    <property type="match status" value="1"/>
</dbReference>
<evidence type="ECO:0000256" key="3">
    <source>
        <dbReference type="ARBA" id="ARBA00022692"/>
    </source>
</evidence>
<evidence type="ECO:0000313" key="10">
    <source>
        <dbReference type="Proteomes" id="UP001431783"/>
    </source>
</evidence>
<comment type="subcellular location">
    <subcellularLocation>
        <location evidence="1">Cell membrane</location>
        <topology evidence="1">Multi-pass membrane protein</topology>
    </subcellularLocation>
</comment>
<dbReference type="Proteomes" id="UP001431783">
    <property type="component" value="Unassembled WGS sequence"/>
</dbReference>
<feature type="transmembrane region" description="Helical" evidence="8">
    <location>
        <begin position="346"/>
        <end position="363"/>
    </location>
</feature>